<evidence type="ECO:0000313" key="5">
    <source>
        <dbReference type="EMBL" id="MDA3615304.1"/>
    </source>
</evidence>
<dbReference type="Pfam" id="PF00532">
    <property type="entry name" value="Peripla_BP_1"/>
    <property type="match status" value="1"/>
</dbReference>
<proteinExistence type="predicted"/>
<evidence type="ECO:0000256" key="1">
    <source>
        <dbReference type="ARBA" id="ARBA00023015"/>
    </source>
</evidence>
<keyword evidence="2 5" id="KW-0238">DNA-binding</keyword>
<dbReference type="InterPro" id="IPR000843">
    <property type="entry name" value="HTH_LacI"/>
</dbReference>
<dbReference type="Proteomes" id="UP001210231">
    <property type="component" value="Unassembled WGS sequence"/>
</dbReference>
<evidence type="ECO:0000256" key="2">
    <source>
        <dbReference type="ARBA" id="ARBA00023125"/>
    </source>
</evidence>
<dbReference type="SUPFAM" id="SSF53822">
    <property type="entry name" value="Periplasmic binding protein-like I"/>
    <property type="match status" value="1"/>
</dbReference>
<keyword evidence="3" id="KW-0804">Transcription</keyword>
<dbReference type="CDD" id="cd01392">
    <property type="entry name" value="HTH_LacI"/>
    <property type="match status" value="1"/>
</dbReference>
<dbReference type="GO" id="GO:0003677">
    <property type="term" value="F:DNA binding"/>
    <property type="evidence" value="ECO:0007669"/>
    <property type="project" value="UniProtKB-KW"/>
</dbReference>
<evidence type="ECO:0000313" key="6">
    <source>
        <dbReference type="Proteomes" id="UP001210231"/>
    </source>
</evidence>
<dbReference type="EMBL" id="JAQGEF010000011">
    <property type="protein sequence ID" value="MDA3615304.1"/>
    <property type="molecule type" value="Genomic_DNA"/>
</dbReference>
<gene>
    <name evidence="5" type="ORF">O3P16_10835</name>
</gene>
<accession>A0ABT4UKC1</accession>
<dbReference type="RefSeq" id="WP_407031629.1">
    <property type="nucleotide sequence ID" value="NZ_JAQGEF010000011.1"/>
</dbReference>
<dbReference type="PANTHER" id="PTHR30146">
    <property type="entry name" value="LACI-RELATED TRANSCRIPTIONAL REPRESSOR"/>
    <property type="match status" value="1"/>
</dbReference>
<dbReference type="CDD" id="cd06267">
    <property type="entry name" value="PBP1_LacI_sugar_binding-like"/>
    <property type="match status" value="1"/>
</dbReference>
<keyword evidence="6" id="KW-1185">Reference proteome</keyword>
<dbReference type="PANTHER" id="PTHR30146:SF109">
    <property type="entry name" value="HTH-TYPE TRANSCRIPTIONAL REGULATOR GALS"/>
    <property type="match status" value="1"/>
</dbReference>
<organism evidence="5 6">
    <name type="scientific">Polluticaenibacter yanchengensis</name>
    <dbReference type="NCBI Taxonomy" id="3014562"/>
    <lineage>
        <taxon>Bacteria</taxon>
        <taxon>Pseudomonadati</taxon>
        <taxon>Bacteroidota</taxon>
        <taxon>Chitinophagia</taxon>
        <taxon>Chitinophagales</taxon>
        <taxon>Chitinophagaceae</taxon>
        <taxon>Polluticaenibacter</taxon>
    </lineage>
</organism>
<feature type="domain" description="HTH lacI-type" evidence="4">
    <location>
        <begin position="7"/>
        <end position="61"/>
    </location>
</feature>
<dbReference type="Gene3D" id="1.10.260.40">
    <property type="entry name" value="lambda repressor-like DNA-binding domains"/>
    <property type="match status" value="1"/>
</dbReference>
<dbReference type="SMART" id="SM00354">
    <property type="entry name" value="HTH_LACI"/>
    <property type="match status" value="1"/>
</dbReference>
<dbReference type="InterPro" id="IPR001761">
    <property type="entry name" value="Peripla_BP/Lac1_sug-bd_dom"/>
</dbReference>
<keyword evidence="1" id="KW-0805">Transcription regulation</keyword>
<dbReference type="InterPro" id="IPR028082">
    <property type="entry name" value="Peripla_BP_I"/>
</dbReference>
<evidence type="ECO:0000256" key="3">
    <source>
        <dbReference type="ARBA" id="ARBA00023163"/>
    </source>
</evidence>
<dbReference type="PROSITE" id="PS50932">
    <property type="entry name" value="HTH_LACI_2"/>
    <property type="match status" value="1"/>
</dbReference>
<dbReference type="InterPro" id="IPR010982">
    <property type="entry name" value="Lambda_DNA-bd_dom_sf"/>
</dbReference>
<sequence length="344" mass="38444">MMKYEAVTIKDIAKALGISTSTVSRALRDSYEISPETKALVLECAEKLNYKPNPAALSLKERRTRSIGVIVCEIANNFFSQTIDGIESIAYDKGYNIIITQSHESFDREVAILNFLASRSVDGLLVSVSTETNDISHFKELHDRGLPIVFFDRVVDEINTHKVTLDNFKGTYEATEHLIQNGCKRIAAIVNSEFLLITHERLAGYKEALANNGMEVDNSLIKHCFYGGIEAQEVEEAVNQLLTLRPRPDAILCTSDKLTTGCMSALSRRRIKIPDEIALIGFTNSNVSELMQTPLSVIKQPANEMGRQAAELLLQIVESKRPIKDFEKRVLTPEIIIRESSVKI</sequence>
<dbReference type="Gene3D" id="3.40.50.2300">
    <property type="match status" value="2"/>
</dbReference>
<comment type="caution">
    <text evidence="5">The sequence shown here is derived from an EMBL/GenBank/DDBJ whole genome shotgun (WGS) entry which is preliminary data.</text>
</comment>
<reference evidence="5 6" key="1">
    <citation type="submission" date="2022-12" db="EMBL/GenBank/DDBJ databases">
        <title>Chitinophagaceae gen. sp. nov., a new member of the family Chitinophagaceae, isolated from soil in a chemical factory.</title>
        <authorList>
            <person name="Ke Z."/>
        </authorList>
    </citation>
    <scope>NUCLEOTIDE SEQUENCE [LARGE SCALE GENOMIC DNA]</scope>
    <source>
        <strain evidence="5 6">LY-5</strain>
    </source>
</reference>
<dbReference type="Pfam" id="PF00356">
    <property type="entry name" value="LacI"/>
    <property type="match status" value="1"/>
</dbReference>
<evidence type="ECO:0000259" key="4">
    <source>
        <dbReference type="PROSITE" id="PS50932"/>
    </source>
</evidence>
<name>A0ABT4UKC1_9BACT</name>
<protein>
    <submittedName>
        <fullName evidence="5">LacI family DNA-binding transcriptional regulator</fullName>
    </submittedName>
</protein>
<dbReference type="SUPFAM" id="SSF47413">
    <property type="entry name" value="lambda repressor-like DNA-binding domains"/>
    <property type="match status" value="1"/>
</dbReference>